<keyword evidence="2" id="KW-0472">Membrane</keyword>
<dbReference type="EMBL" id="JH636049">
    <property type="protein sequence ID" value="EID53979.1"/>
    <property type="molecule type" value="Genomic_DNA"/>
</dbReference>
<dbReference type="STRING" id="882086.SacxiDRAFT_1737"/>
<organism evidence="3 4">
    <name type="scientific">Saccharomonospora xinjiangensis XJ-54</name>
    <dbReference type="NCBI Taxonomy" id="882086"/>
    <lineage>
        <taxon>Bacteria</taxon>
        <taxon>Bacillati</taxon>
        <taxon>Actinomycetota</taxon>
        <taxon>Actinomycetes</taxon>
        <taxon>Pseudonocardiales</taxon>
        <taxon>Pseudonocardiaceae</taxon>
        <taxon>Saccharomonospora</taxon>
    </lineage>
</organism>
<evidence type="ECO:0000313" key="3">
    <source>
        <dbReference type="EMBL" id="EID53979.1"/>
    </source>
</evidence>
<dbReference type="AlphaFoldDB" id="I0V1H6"/>
<feature type="transmembrane region" description="Helical" evidence="2">
    <location>
        <begin position="36"/>
        <end position="56"/>
    </location>
</feature>
<evidence type="ECO:0000256" key="1">
    <source>
        <dbReference type="SAM" id="MobiDB-lite"/>
    </source>
</evidence>
<feature type="compositionally biased region" description="Gly residues" evidence="1">
    <location>
        <begin position="154"/>
        <end position="163"/>
    </location>
</feature>
<keyword evidence="2" id="KW-0812">Transmembrane</keyword>
<protein>
    <recommendedName>
        <fullName evidence="5">DUF3093 domain-containing protein</fullName>
    </recommendedName>
</protein>
<proteinExistence type="predicted"/>
<sequence>MRYHENGASGWALTWGPLFALSGYGLELFSGAGTNAVLWLSVGAGLAALTALWVYARRRFLSVRVTDDALWLGGERLALADIAEVDDVDAPLGTRVLGGALGVPRTFCEVPLRLSDGAVVLAWARDGAALREALREAAGRTEGTGNSADREASGDGGTETGTA</sequence>
<dbReference type="eggNOG" id="ENOG5033WDH">
    <property type="taxonomic scope" value="Bacteria"/>
</dbReference>
<reference evidence="3 4" key="1">
    <citation type="submission" date="2012-01" db="EMBL/GenBank/DDBJ databases">
        <title>Improved High-Quality Draft sequence of Saccharomonospora xinjiangensis XJ-54.</title>
        <authorList>
            <consortium name="US DOE Joint Genome Institute"/>
            <person name="Lucas S."/>
            <person name="Han J."/>
            <person name="Lapidus A."/>
            <person name="Cheng J.-F."/>
            <person name="Goodwin L."/>
            <person name="Pitluck S."/>
            <person name="Peters L."/>
            <person name="Mikhailova N."/>
            <person name="Teshima H."/>
            <person name="Detter J.C."/>
            <person name="Han C."/>
            <person name="Tapia R."/>
            <person name="Land M."/>
            <person name="Hauser L."/>
            <person name="Kyrpides N."/>
            <person name="Ivanova N."/>
            <person name="Pagani I."/>
            <person name="Brambilla E.-M."/>
            <person name="Klenk H.-P."/>
            <person name="Woyke T."/>
        </authorList>
    </citation>
    <scope>NUCLEOTIDE SEQUENCE [LARGE SCALE GENOMIC DNA]</scope>
    <source>
        <strain evidence="3 4">XJ-54</strain>
    </source>
</reference>
<feature type="transmembrane region" description="Helical" evidence="2">
    <location>
        <begin position="12"/>
        <end position="30"/>
    </location>
</feature>
<evidence type="ECO:0000256" key="2">
    <source>
        <dbReference type="SAM" id="Phobius"/>
    </source>
</evidence>
<keyword evidence="2" id="KW-1133">Transmembrane helix</keyword>
<accession>I0V1H6</accession>
<evidence type="ECO:0008006" key="5">
    <source>
        <dbReference type="Google" id="ProtNLM"/>
    </source>
</evidence>
<evidence type="ECO:0000313" key="4">
    <source>
        <dbReference type="Proteomes" id="UP000004691"/>
    </source>
</evidence>
<dbReference type="RefSeq" id="WP_006238129.1">
    <property type="nucleotide sequence ID" value="NZ_JH636049.1"/>
</dbReference>
<gene>
    <name evidence="3" type="ORF">SacxiDRAFT_1737</name>
</gene>
<dbReference type="Proteomes" id="UP000004691">
    <property type="component" value="Unassembled WGS sequence"/>
</dbReference>
<name>I0V1H6_9PSEU</name>
<feature type="region of interest" description="Disordered" evidence="1">
    <location>
        <begin position="136"/>
        <end position="163"/>
    </location>
</feature>
<keyword evidence="4" id="KW-1185">Reference proteome</keyword>
<dbReference type="HOGENOM" id="CLU_106280_1_0_11"/>